<dbReference type="RefSeq" id="WP_173300063.1">
    <property type="nucleotide sequence ID" value="NZ_JABRWQ010000002.1"/>
</dbReference>
<gene>
    <name evidence="1" type="ORF">HNV10_05625</name>
</gene>
<dbReference type="SUPFAM" id="SSF52980">
    <property type="entry name" value="Restriction endonuclease-like"/>
    <property type="match status" value="1"/>
</dbReference>
<evidence type="ECO:0000313" key="1">
    <source>
        <dbReference type="EMBL" id="NRD22709.1"/>
    </source>
</evidence>
<dbReference type="EMBL" id="JABRWQ010000002">
    <property type="protein sequence ID" value="NRD22709.1"/>
    <property type="molecule type" value="Genomic_DNA"/>
</dbReference>
<organism evidence="1 2">
    <name type="scientific">Winogradskyella litoriviva</name>
    <dbReference type="NCBI Taxonomy" id="1220182"/>
    <lineage>
        <taxon>Bacteria</taxon>
        <taxon>Pseudomonadati</taxon>
        <taxon>Bacteroidota</taxon>
        <taxon>Flavobacteriia</taxon>
        <taxon>Flavobacteriales</taxon>
        <taxon>Flavobacteriaceae</taxon>
        <taxon>Winogradskyella</taxon>
    </lineage>
</organism>
<sequence length="244" mass="28303">MAQCINCGDYTKFNGGLCYKCYKKENNSNVVEEDLPFPVKKTSNYKKRKNKNVIAAEDLPFQGDDSISYKRNNTIVEKQKVKKNDTANTWVYNLIKGRIAETIIEELFLSLGFQVFKYGMENTIPGIMELLKGVKDDVAMEIKRMPDLVVYKDGRAHFIEVKFRANGCFKLIDIDRKGDYPYQNALIVLVSKKHIKCISFQELQEGKEITESSRNYLGNRIEFDTDKDKIIEYCKYAVKFFENV</sequence>
<comment type="caution">
    <text evidence="1">The sequence shown here is derived from an EMBL/GenBank/DDBJ whole genome shotgun (WGS) entry which is preliminary data.</text>
</comment>
<protein>
    <recommendedName>
        <fullName evidence="3">PD-(D/E)XK nuclease superfamily protein</fullName>
    </recommendedName>
</protein>
<dbReference type="InterPro" id="IPR011335">
    <property type="entry name" value="Restrct_endonuc-II-like"/>
</dbReference>
<proteinExistence type="predicted"/>
<evidence type="ECO:0000313" key="2">
    <source>
        <dbReference type="Proteomes" id="UP000805085"/>
    </source>
</evidence>
<reference evidence="1 2" key="1">
    <citation type="journal article" date="2015" name="Int. J. Syst. Evol. Microbiol.">
        <title>Winogradskyella litoriviva sp. nov., isolated from coastal seawater.</title>
        <authorList>
            <person name="Nedashkovskaya O.I."/>
            <person name="Kukhlevskiy A.D."/>
            <person name="Zhukova N.V."/>
            <person name="Kim S.J."/>
            <person name="Rhee S.K."/>
            <person name="Mikhailov V.V."/>
        </authorList>
    </citation>
    <scope>NUCLEOTIDE SEQUENCE [LARGE SCALE GENOMIC DNA]</scope>
    <source>
        <strain evidence="1 2">KMM6491</strain>
    </source>
</reference>
<accession>A0ABX2E2J4</accession>
<name>A0ABX2E2J4_9FLAO</name>
<keyword evidence="2" id="KW-1185">Reference proteome</keyword>
<dbReference type="Proteomes" id="UP000805085">
    <property type="component" value="Unassembled WGS sequence"/>
</dbReference>
<evidence type="ECO:0008006" key="3">
    <source>
        <dbReference type="Google" id="ProtNLM"/>
    </source>
</evidence>